<comment type="similarity">
    <text evidence="2">Belongs to the type IA topoisomerase family.</text>
</comment>
<evidence type="ECO:0000256" key="3">
    <source>
        <dbReference type="ARBA" id="ARBA00012891"/>
    </source>
</evidence>
<dbReference type="InterPro" id="IPR003601">
    <property type="entry name" value="Topo_IA_2"/>
</dbReference>
<dbReference type="EC" id="5.6.2.1" evidence="3"/>
<dbReference type="Gene3D" id="1.10.290.10">
    <property type="entry name" value="Topoisomerase I, domain 4"/>
    <property type="match status" value="1"/>
</dbReference>
<accession>A0A0F9WJM9</accession>
<dbReference type="SMART" id="SM00437">
    <property type="entry name" value="TOP1Ac"/>
    <property type="match status" value="1"/>
</dbReference>
<dbReference type="GO" id="GO:0006310">
    <property type="term" value="P:DNA recombination"/>
    <property type="evidence" value="ECO:0007669"/>
    <property type="project" value="TreeGrafter"/>
</dbReference>
<dbReference type="SMART" id="SM00436">
    <property type="entry name" value="TOP1Bc"/>
    <property type="match status" value="1"/>
</dbReference>
<dbReference type="Gene3D" id="2.70.20.10">
    <property type="entry name" value="Topoisomerase I, domain 3"/>
    <property type="match status" value="1"/>
</dbReference>
<dbReference type="InterPro" id="IPR013825">
    <property type="entry name" value="Topo_IA_cen_sub2"/>
</dbReference>
<dbReference type="CDD" id="cd03362">
    <property type="entry name" value="TOPRIM_TopoIA_TopoIII"/>
    <property type="match status" value="1"/>
</dbReference>
<dbReference type="GO" id="GO:0003917">
    <property type="term" value="F:DNA topoisomerase type I (single strand cut, ATP-independent) activity"/>
    <property type="evidence" value="ECO:0007669"/>
    <property type="project" value="UniProtKB-EC"/>
</dbReference>
<evidence type="ECO:0000256" key="1">
    <source>
        <dbReference type="ARBA" id="ARBA00000213"/>
    </source>
</evidence>
<organism evidence="10">
    <name type="scientific">marine sediment metagenome</name>
    <dbReference type="NCBI Taxonomy" id="412755"/>
    <lineage>
        <taxon>unclassified sequences</taxon>
        <taxon>metagenomes</taxon>
        <taxon>ecological metagenomes</taxon>
    </lineage>
</organism>
<dbReference type="InterPro" id="IPR013824">
    <property type="entry name" value="Topo_IA_cen_sub1"/>
</dbReference>
<evidence type="ECO:0000256" key="6">
    <source>
        <dbReference type="ARBA" id="ARBA00023235"/>
    </source>
</evidence>
<evidence type="ECO:0000256" key="5">
    <source>
        <dbReference type="ARBA" id="ARBA00023125"/>
    </source>
</evidence>
<dbReference type="PRINTS" id="PR00417">
    <property type="entry name" value="PRTPISMRASEI"/>
</dbReference>
<comment type="caution">
    <text evidence="10">The sequence shown here is derived from an EMBL/GenBank/DDBJ whole genome shotgun (WGS) entry which is preliminary data.</text>
</comment>
<evidence type="ECO:0000256" key="4">
    <source>
        <dbReference type="ARBA" id="ARBA00023029"/>
    </source>
</evidence>
<feature type="domain" description="Toprim" evidence="8">
    <location>
        <begin position="3"/>
        <end position="124"/>
    </location>
</feature>
<dbReference type="Gene3D" id="1.10.460.10">
    <property type="entry name" value="Topoisomerase I, domain 2"/>
    <property type="match status" value="1"/>
</dbReference>
<evidence type="ECO:0000256" key="2">
    <source>
        <dbReference type="ARBA" id="ARBA00009446"/>
    </source>
</evidence>
<feature type="region of interest" description="Disordered" evidence="7">
    <location>
        <begin position="693"/>
        <end position="729"/>
    </location>
</feature>
<dbReference type="InterPro" id="IPR006171">
    <property type="entry name" value="TOPRIM_dom"/>
</dbReference>
<dbReference type="PROSITE" id="PS50880">
    <property type="entry name" value="TOPRIM"/>
    <property type="match status" value="1"/>
</dbReference>
<dbReference type="Pfam" id="PF01131">
    <property type="entry name" value="Topoisom_bac"/>
    <property type="match status" value="1"/>
</dbReference>
<evidence type="ECO:0000313" key="10">
    <source>
        <dbReference type="EMBL" id="KKN86201.1"/>
    </source>
</evidence>
<dbReference type="Pfam" id="PF01751">
    <property type="entry name" value="Toprim"/>
    <property type="match status" value="1"/>
</dbReference>
<dbReference type="InterPro" id="IPR013826">
    <property type="entry name" value="Topo_IA_cen_sub3"/>
</dbReference>
<dbReference type="SUPFAM" id="SSF56712">
    <property type="entry name" value="Prokaryotic type I DNA topoisomerase"/>
    <property type="match status" value="1"/>
</dbReference>
<dbReference type="InterPro" id="IPR003602">
    <property type="entry name" value="Topo_IA_DNA-bd_dom"/>
</dbReference>
<keyword evidence="5" id="KW-0238">DNA-binding</keyword>
<dbReference type="PANTHER" id="PTHR11390:SF21">
    <property type="entry name" value="DNA TOPOISOMERASE 3-ALPHA"/>
    <property type="match status" value="1"/>
</dbReference>
<name>A0A0F9WJM9_9ZZZZ</name>
<keyword evidence="6" id="KW-0413">Isomerase</keyword>
<feature type="domain" description="Topo IA-type catalytic" evidence="9">
    <location>
        <begin position="144"/>
        <end position="634"/>
    </location>
</feature>
<dbReference type="InterPro" id="IPR013497">
    <property type="entry name" value="Topo_IA_cen"/>
</dbReference>
<dbReference type="GO" id="GO:0043597">
    <property type="term" value="C:cytoplasmic replication fork"/>
    <property type="evidence" value="ECO:0007669"/>
    <property type="project" value="TreeGrafter"/>
</dbReference>
<dbReference type="GO" id="GO:0003677">
    <property type="term" value="F:DNA binding"/>
    <property type="evidence" value="ECO:0007669"/>
    <property type="project" value="UniProtKB-KW"/>
</dbReference>
<dbReference type="EMBL" id="LAZR01000150">
    <property type="protein sequence ID" value="KKN86201.1"/>
    <property type="molecule type" value="Genomic_DNA"/>
</dbReference>
<sequence length="802" mass="88103">MPKSVVICEKSSQAKELKVALGNKYGQILPASGHILTLKEPDEVRDEWDSKKHAWSAGLLWPGQFYPKKPVVRTQQLLSAIRSAISDADEVIIATDCDREGQLIGDEILEYLKFNGKVKRAMFTAQDPVSLRKAFDNLEDNAVYHGRYMAGQAREQADQTTNLSLTRTASAVLKKPGTKGAIGIGRVKSPVLGIVCKRELEIMNFKPQDMFEVDADTEVANGTFKLSCTKMPASVLKELEKEEAEIEEDDLAEGEEALQEMDSLRGKIMDKRVADGLVAAAKGHEGPLNAKFEKKRQGPPKLFDLNALSATCSSRFGWSGDHTLSVAQSLYAAPHHILTYPRGEAQYLPENEIPNVPEMVKRLLRMPAYGKHGELLAKPQVRKGKSGHFSDAGLKGFSHYAIIPNINAPKAFHEVWPNLSSDQKKMFDLVSKQYLAAMAPDFEYRQTTVDMTVPWRGHNWSFKNSGRVPLVPGWKEILGSAPAKPGEENDFPQIKNGENAKITDAKIRTVTTRPPARYTEGSLMKVMKEAWRLVDDPKQKARLKEATGIGTAATRGEVIKGLLAQKQLMMAGKSIKPTTGGLKLYEALMQACPNVVDPGRTAIWETIFDMVESGKMTAMEALEKINSTTEKEIANIRAATVQIEIGSAGKPTPKMVKAAKSIAERKNIKLPAGTISDGTKCRAFLEEHLGQAKKNADGSNGVFPPSEKQKNLAQSLADRSGKEIPEDAMNSSKELSAWIDKAMKAAPPRPPSEKQLAFAQKLAEENDKELTDAIKNDMKKCSAFIDDHMGKGKKSESASPGM</sequence>
<dbReference type="InterPro" id="IPR023405">
    <property type="entry name" value="Topo_IA_core_domain"/>
</dbReference>
<evidence type="ECO:0000259" key="8">
    <source>
        <dbReference type="PROSITE" id="PS50880"/>
    </source>
</evidence>
<gene>
    <name evidence="10" type="ORF">LCGC14_0270700</name>
</gene>
<comment type="catalytic activity">
    <reaction evidence="1">
        <text>ATP-independent breakage of single-stranded DNA, followed by passage and rejoining.</text>
        <dbReference type="EC" id="5.6.2.1"/>
    </reaction>
</comment>
<dbReference type="AlphaFoldDB" id="A0A0F9WJM9"/>
<dbReference type="GO" id="GO:0006281">
    <property type="term" value="P:DNA repair"/>
    <property type="evidence" value="ECO:0007669"/>
    <property type="project" value="TreeGrafter"/>
</dbReference>
<keyword evidence="4" id="KW-0799">Topoisomerase</keyword>
<reference evidence="10" key="1">
    <citation type="journal article" date="2015" name="Nature">
        <title>Complex archaea that bridge the gap between prokaryotes and eukaryotes.</title>
        <authorList>
            <person name="Spang A."/>
            <person name="Saw J.H."/>
            <person name="Jorgensen S.L."/>
            <person name="Zaremba-Niedzwiedzka K."/>
            <person name="Martijn J."/>
            <person name="Lind A.E."/>
            <person name="van Eijk R."/>
            <person name="Schleper C."/>
            <person name="Guy L."/>
            <person name="Ettema T.J."/>
        </authorList>
    </citation>
    <scope>NUCLEOTIDE SEQUENCE</scope>
</reference>
<dbReference type="PROSITE" id="PS52039">
    <property type="entry name" value="TOPO_IA_2"/>
    <property type="match status" value="1"/>
</dbReference>
<evidence type="ECO:0000256" key="7">
    <source>
        <dbReference type="SAM" id="MobiDB-lite"/>
    </source>
</evidence>
<evidence type="ECO:0000259" key="9">
    <source>
        <dbReference type="PROSITE" id="PS52039"/>
    </source>
</evidence>
<dbReference type="InterPro" id="IPR000380">
    <property type="entry name" value="Topo_IA"/>
</dbReference>
<dbReference type="InterPro" id="IPR034144">
    <property type="entry name" value="TOPRIM_TopoIII"/>
</dbReference>
<proteinExistence type="inferred from homology"/>
<dbReference type="SMART" id="SM00493">
    <property type="entry name" value="TOPRIM"/>
    <property type="match status" value="1"/>
</dbReference>
<protein>
    <recommendedName>
        <fullName evidence="3">DNA topoisomerase</fullName>
        <ecNumber evidence="3">5.6.2.1</ecNumber>
    </recommendedName>
</protein>
<dbReference type="PANTHER" id="PTHR11390">
    <property type="entry name" value="PROKARYOTIC DNA TOPOISOMERASE"/>
    <property type="match status" value="1"/>
</dbReference>
<dbReference type="GO" id="GO:0006265">
    <property type="term" value="P:DNA topological change"/>
    <property type="evidence" value="ECO:0007669"/>
    <property type="project" value="InterPro"/>
</dbReference>
<dbReference type="Gene3D" id="3.40.50.140">
    <property type="match status" value="1"/>
</dbReference>